<dbReference type="AlphaFoldDB" id="A0A9I9E074"/>
<protein>
    <submittedName>
        <fullName evidence="1">Uncharacterized protein</fullName>
    </submittedName>
</protein>
<accession>A0A9I9E074</accession>
<dbReference type="EnsemblPlants" id="MELO3C026678.2.1">
    <property type="protein sequence ID" value="MELO3C026678.2.1"/>
    <property type="gene ID" value="MELO3C026678.2"/>
</dbReference>
<organism evidence="1">
    <name type="scientific">Cucumis melo</name>
    <name type="common">Muskmelon</name>
    <dbReference type="NCBI Taxonomy" id="3656"/>
    <lineage>
        <taxon>Eukaryota</taxon>
        <taxon>Viridiplantae</taxon>
        <taxon>Streptophyta</taxon>
        <taxon>Embryophyta</taxon>
        <taxon>Tracheophyta</taxon>
        <taxon>Spermatophyta</taxon>
        <taxon>Magnoliopsida</taxon>
        <taxon>eudicotyledons</taxon>
        <taxon>Gunneridae</taxon>
        <taxon>Pentapetalae</taxon>
        <taxon>rosids</taxon>
        <taxon>fabids</taxon>
        <taxon>Cucurbitales</taxon>
        <taxon>Cucurbitaceae</taxon>
        <taxon>Benincaseae</taxon>
        <taxon>Cucumis</taxon>
    </lineage>
</organism>
<sequence>MKMKIMIQSIAPIEDKDDARLGYATLNMKMMITSVHYIKDEDDDHI</sequence>
<dbReference type="Gramene" id="MELO3C026678.2.1">
    <property type="protein sequence ID" value="MELO3C026678.2.1"/>
    <property type="gene ID" value="MELO3C026678.2"/>
</dbReference>
<proteinExistence type="predicted"/>
<name>A0A9I9E074_CUCME</name>
<evidence type="ECO:0000313" key="1">
    <source>
        <dbReference type="EnsemblPlants" id="MELO3C026678.2.1"/>
    </source>
</evidence>
<reference evidence="1" key="1">
    <citation type="submission" date="2023-03" db="UniProtKB">
        <authorList>
            <consortium name="EnsemblPlants"/>
        </authorList>
    </citation>
    <scope>IDENTIFICATION</scope>
</reference>